<evidence type="ECO:0000313" key="1">
    <source>
        <dbReference type="EMBL" id="KFN40990.1"/>
    </source>
</evidence>
<accession>A0A091B986</accession>
<sequence length="126" mass="13893">MSSELDILIAPHPAGLRVRVRGEGSLENTIAYWQAILAEVRTSLRKPGGVLLIDEMSGDPLSAGQWQSLVEAMRGQGLEQVRIAHVKPQGLQLVEYCQIYASEAGLDAQVFEDEGQADLWLRHGER</sequence>
<reference evidence="1 2" key="1">
    <citation type="submission" date="2013-09" db="EMBL/GenBank/DDBJ databases">
        <title>Genome sequencing of Arenimonas oryziterrae.</title>
        <authorList>
            <person name="Chen F."/>
            <person name="Wang G."/>
        </authorList>
    </citation>
    <scope>NUCLEOTIDE SEQUENCE [LARGE SCALE GENOMIC DNA]</scope>
    <source>
        <strain evidence="1 2">YC6267</strain>
    </source>
</reference>
<name>A0A091B986_9GAMM</name>
<dbReference type="Proteomes" id="UP000029385">
    <property type="component" value="Unassembled WGS sequence"/>
</dbReference>
<dbReference type="OrthoDB" id="7061764at2"/>
<comment type="caution">
    <text evidence="1">The sequence shown here is derived from an EMBL/GenBank/DDBJ whole genome shotgun (WGS) entry which is preliminary data.</text>
</comment>
<keyword evidence="2" id="KW-1185">Reference proteome</keyword>
<organism evidence="1 2">
    <name type="scientific">Arenimonas oryziterrae DSM 21050 = YC6267</name>
    <dbReference type="NCBI Taxonomy" id="1121015"/>
    <lineage>
        <taxon>Bacteria</taxon>
        <taxon>Pseudomonadati</taxon>
        <taxon>Pseudomonadota</taxon>
        <taxon>Gammaproteobacteria</taxon>
        <taxon>Lysobacterales</taxon>
        <taxon>Lysobacteraceae</taxon>
        <taxon>Arenimonas</taxon>
    </lineage>
</organism>
<dbReference type="STRING" id="1121015.GCA_000420545_00009"/>
<dbReference type="eggNOG" id="ENOG5031T1R">
    <property type="taxonomic scope" value="Bacteria"/>
</dbReference>
<dbReference type="PATRIC" id="fig|1121015.4.peg.2414"/>
<evidence type="ECO:0000313" key="2">
    <source>
        <dbReference type="Proteomes" id="UP000029385"/>
    </source>
</evidence>
<dbReference type="AlphaFoldDB" id="A0A091B986"/>
<dbReference type="EMBL" id="AVCI01000045">
    <property type="protein sequence ID" value="KFN40990.1"/>
    <property type="molecule type" value="Genomic_DNA"/>
</dbReference>
<gene>
    <name evidence="1" type="ORF">N789_03670</name>
</gene>
<evidence type="ECO:0008006" key="3">
    <source>
        <dbReference type="Google" id="ProtNLM"/>
    </source>
</evidence>
<protein>
    <recommendedName>
        <fullName evidence="3">STAS/SEC14 domain-containing protein</fullName>
    </recommendedName>
</protein>
<dbReference type="RefSeq" id="WP_022967683.1">
    <property type="nucleotide sequence ID" value="NZ_ATVD01000001.1"/>
</dbReference>
<proteinExistence type="predicted"/>